<evidence type="ECO:0000259" key="1">
    <source>
        <dbReference type="Pfam" id="PF03413"/>
    </source>
</evidence>
<name>A0ABW4LUG9_9BACI</name>
<dbReference type="EMBL" id="JBHUEM010000045">
    <property type="protein sequence ID" value="MFD1738516.1"/>
    <property type="molecule type" value="Genomic_DNA"/>
</dbReference>
<dbReference type="Pfam" id="PF03413">
    <property type="entry name" value="PepSY"/>
    <property type="match status" value="1"/>
</dbReference>
<gene>
    <name evidence="2" type="ORF">ACFSCX_18500</name>
</gene>
<dbReference type="SUPFAM" id="SSF54403">
    <property type="entry name" value="Cystatin/monellin"/>
    <property type="match status" value="2"/>
</dbReference>
<dbReference type="Proteomes" id="UP001597214">
    <property type="component" value="Unassembled WGS sequence"/>
</dbReference>
<evidence type="ECO:0000313" key="2">
    <source>
        <dbReference type="EMBL" id="MFD1738516.1"/>
    </source>
</evidence>
<dbReference type="RefSeq" id="WP_377929721.1">
    <property type="nucleotide sequence ID" value="NZ_JBHUEM010000045.1"/>
</dbReference>
<feature type="domain" description="PepSY" evidence="1">
    <location>
        <begin position="96"/>
        <end position="154"/>
    </location>
</feature>
<keyword evidence="3" id="KW-1185">Reference proteome</keyword>
<sequence>MKKWIVVLLCILIIVIWQSIFTYKSAQDYLTNQHKKAISAAKGVESIMEVTDISTYHGTSSYSIIYSILSDDSERIICVPNKDNLEIITIDPEEGISKEEAIEIVRNNRNPLSILSVTIGVEQNVPIWEITYLDQQERYSYYYVTFKDGTFIKRYSL</sequence>
<organism evidence="2 3">
    <name type="scientific">Bacillus salitolerans</name>
    <dbReference type="NCBI Taxonomy" id="1437434"/>
    <lineage>
        <taxon>Bacteria</taxon>
        <taxon>Bacillati</taxon>
        <taxon>Bacillota</taxon>
        <taxon>Bacilli</taxon>
        <taxon>Bacillales</taxon>
        <taxon>Bacillaceae</taxon>
        <taxon>Bacillus</taxon>
    </lineage>
</organism>
<evidence type="ECO:0000313" key="3">
    <source>
        <dbReference type="Proteomes" id="UP001597214"/>
    </source>
</evidence>
<dbReference type="InterPro" id="IPR046350">
    <property type="entry name" value="Cystatin_sf"/>
</dbReference>
<reference evidence="3" key="1">
    <citation type="journal article" date="2019" name="Int. J. Syst. Evol. Microbiol.">
        <title>The Global Catalogue of Microorganisms (GCM) 10K type strain sequencing project: providing services to taxonomists for standard genome sequencing and annotation.</title>
        <authorList>
            <consortium name="The Broad Institute Genomics Platform"/>
            <consortium name="The Broad Institute Genome Sequencing Center for Infectious Disease"/>
            <person name="Wu L."/>
            <person name="Ma J."/>
        </authorList>
    </citation>
    <scope>NUCLEOTIDE SEQUENCE [LARGE SCALE GENOMIC DNA]</scope>
    <source>
        <strain evidence="3">CCUG 49339</strain>
    </source>
</reference>
<proteinExistence type="predicted"/>
<accession>A0ABW4LUG9</accession>
<comment type="caution">
    <text evidence="2">The sequence shown here is derived from an EMBL/GenBank/DDBJ whole genome shotgun (WGS) entry which is preliminary data.</text>
</comment>
<dbReference type="InterPro" id="IPR025711">
    <property type="entry name" value="PepSY"/>
</dbReference>
<dbReference type="Gene3D" id="3.10.450.40">
    <property type="match status" value="2"/>
</dbReference>
<protein>
    <submittedName>
        <fullName evidence="2">PepSY domain-containing protein</fullName>
    </submittedName>
</protein>